<dbReference type="PANTHER" id="PTHR12561">
    <property type="entry name" value="LIPOATE-PROTEIN LIGASE"/>
    <property type="match status" value="1"/>
</dbReference>
<sequence length="327" mass="36056">MLYLANNSTDPYFNLALEETIFNTGKHGETYILLWQNSPSVIIGKHQNTLVEINGEFIRNRGVHVVRRMTGGGAVYHDLGNLNYSFIQPAGEQIAPDFEKFARPVMAALAKLGAATEFSGRNDLTLAGKKFSGNAQCIRNGRVLHHGTLLFDVNLDDLEAALCPDQAKIASKGVASVRSRVTNISSYMSRQMTVHEFKETLLSCLAEDQPLTQQELSEEQLAAASALAESRYRTWDWTYGQSPPANIKREKRFTPGKVEAWLDVANGRIRDLKFYGDFFSAGDPAAVAAALTGLRYERSDLAAALACLDVKQHFGGIGQEELLEVLI</sequence>
<dbReference type="PANTHER" id="PTHR12561:SF3">
    <property type="entry name" value="LIPOYLTRANSFERASE 1, MITOCHONDRIAL"/>
    <property type="match status" value="1"/>
</dbReference>
<dbReference type="InterPro" id="IPR004143">
    <property type="entry name" value="BPL_LPL_catalytic"/>
</dbReference>
<dbReference type="Gene3D" id="3.30.390.50">
    <property type="entry name" value="CO dehydrogenase flavoprotein, C-terminal domain"/>
    <property type="match status" value="1"/>
</dbReference>
<evidence type="ECO:0000256" key="6">
    <source>
        <dbReference type="ARBA" id="ARBA00022840"/>
    </source>
</evidence>
<dbReference type="CDD" id="cd16443">
    <property type="entry name" value="LplA"/>
    <property type="match status" value="1"/>
</dbReference>
<dbReference type="AlphaFoldDB" id="A0A154BQM2"/>
<comment type="pathway">
    <text evidence="1">Protein modification; protein lipoylation via exogenous pathway; protein N(6)-(lipoyl)lysine from lipoate: step 2/2.</text>
</comment>
<dbReference type="InterPro" id="IPR045864">
    <property type="entry name" value="aa-tRNA-synth_II/BPL/LPL"/>
</dbReference>
<evidence type="ECO:0000256" key="3">
    <source>
        <dbReference type="ARBA" id="ARBA00012367"/>
    </source>
</evidence>
<evidence type="ECO:0000259" key="8">
    <source>
        <dbReference type="PROSITE" id="PS51733"/>
    </source>
</evidence>
<organism evidence="9 10">
    <name type="scientific">Anaerosporomusa subterranea</name>
    <dbReference type="NCBI Taxonomy" id="1794912"/>
    <lineage>
        <taxon>Bacteria</taxon>
        <taxon>Bacillati</taxon>
        <taxon>Bacillota</taxon>
        <taxon>Negativicutes</taxon>
        <taxon>Acetonemataceae</taxon>
        <taxon>Anaerosporomusa</taxon>
    </lineage>
</organism>
<dbReference type="PROSITE" id="PS51733">
    <property type="entry name" value="BPL_LPL_CATALYTIC"/>
    <property type="match status" value="1"/>
</dbReference>
<keyword evidence="4" id="KW-0436">Ligase</keyword>
<dbReference type="OrthoDB" id="9788148at2"/>
<evidence type="ECO:0000256" key="4">
    <source>
        <dbReference type="ARBA" id="ARBA00022598"/>
    </source>
</evidence>
<evidence type="ECO:0000313" key="9">
    <source>
        <dbReference type="EMBL" id="KYZ76199.1"/>
    </source>
</evidence>
<comment type="catalytic activity">
    <reaction evidence="7">
        <text>L-lysyl-[lipoyl-carrier protein] + (R)-lipoate + ATP = N(6)-[(R)-lipoyl]-L-lysyl-[lipoyl-carrier protein] + AMP + diphosphate + H(+)</text>
        <dbReference type="Rhea" id="RHEA:49288"/>
        <dbReference type="Rhea" id="RHEA-COMP:10500"/>
        <dbReference type="Rhea" id="RHEA-COMP:10502"/>
        <dbReference type="ChEBI" id="CHEBI:15378"/>
        <dbReference type="ChEBI" id="CHEBI:29969"/>
        <dbReference type="ChEBI" id="CHEBI:30616"/>
        <dbReference type="ChEBI" id="CHEBI:33019"/>
        <dbReference type="ChEBI" id="CHEBI:83088"/>
        <dbReference type="ChEBI" id="CHEBI:83099"/>
        <dbReference type="ChEBI" id="CHEBI:456215"/>
        <dbReference type="EC" id="6.3.1.20"/>
    </reaction>
</comment>
<dbReference type="SUPFAM" id="SSF55681">
    <property type="entry name" value="Class II aaRS and biotin synthetases"/>
    <property type="match status" value="1"/>
</dbReference>
<proteinExistence type="predicted"/>
<dbReference type="GO" id="GO:0005524">
    <property type="term" value="F:ATP binding"/>
    <property type="evidence" value="ECO:0007669"/>
    <property type="project" value="UniProtKB-KW"/>
</dbReference>
<dbReference type="GO" id="GO:0017118">
    <property type="term" value="F:lipoyltransferase activity"/>
    <property type="evidence" value="ECO:0007669"/>
    <property type="project" value="TreeGrafter"/>
</dbReference>
<evidence type="ECO:0000313" key="10">
    <source>
        <dbReference type="Proteomes" id="UP000076268"/>
    </source>
</evidence>
<dbReference type="UniPathway" id="UPA00537">
    <property type="reaction ID" value="UER00594"/>
</dbReference>
<dbReference type="GO" id="GO:0016979">
    <property type="term" value="F:lipoate-protein ligase activity"/>
    <property type="evidence" value="ECO:0007669"/>
    <property type="project" value="UniProtKB-EC"/>
</dbReference>
<keyword evidence="10" id="KW-1185">Reference proteome</keyword>
<evidence type="ECO:0000256" key="7">
    <source>
        <dbReference type="ARBA" id="ARBA00048037"/>
    </source>
</evidence>
<name>A0A154BQM2_ANASB</name>
<dbReference type="SUPFAM" id="SSF82649">
    <property type="entry name" value="SufE/NifU"/>
    <property type="match status" value="1"/>
</dbReference>
<dbReference type="NCBIfam" id="TIGR00545">
    <property type="entry name" value="lipoyltrans"/>
    <property type="match status" value="1"/>
</dbReference>
<evidence type="ECO:0000256" key="1">
    <source>
        <dbReference type="ARBA" id="ARBA00005085"/>
    </source>
</evidence>
<keyword evidence="6" id="KW-0067">ATP-binding</keyword>
<dbReference type="Pfam" id="PF21948">
    <property type="entry name" value="LplA-B_cat"/>
    <property type="match status" value="1"/>
</dbReference>
<dbReference type="FunFam" id="3.30.930.10:FF:000072">
    <property type="entry name" value="Lipoate--protein ligase"/>
    <property type="match status" value="1"/>
</dbReference>
<protein>
    <recommendedName>
        <fullName evidence="3">lipoate--protein ligase</fullName>
        <ecNumber evidence="3">6.3.1.20</ecNumber>
    </recommendedName>
</protein>
<dbReference type="STRING" id="1794912.AXX12_07085"/>
<dbReference type="EMBL" id="LSGP01000017">
    <property type="protein sequence ID" value="KYZ76199.1"/>
    <property type="molecule type" value="Genomic_DNA"/>
</dbReference>
<accession>A0A154BQM2</accession>
<dbReference type="GO" id="GO:0005737">
    <property type="term" value="C:cytoplasm"/>
    <property type="evidence" value="ECO:0007669"/>
    <property type="project" value="TreeGrafter"/>
</dbReference>
<dbReference type="Proteomes" id="UP000076268">
    <property type="component" value="Unassembled WGS sequence"/>
</dbReference>
<comment type="caution">
    <text evidence="9">The sequence shown here is derived from an EMBL/GenBank/DDBJ whole genome shotgun (WGS) entry which is preliminary data.</text>
</comment>
<dbReference type="EC" id="6.3.1.20" evidence="3"/>
<reference evidence="9 10" key="1">
    <citation type="submission" date="2016-02" db="EMBL/GenBank/DDBJ databases">
        <title>Anaerosporomusa subterraneum gen. nov., sp. nov., a spore-forming obligate anaerobe isolated from saprolite.</title>
        <authorList>
            <person name="Choi J.K."/>
            <person name="Shah M."/>
            <person name="Yee N."/>
        </authorList>
    </citation>
    <scope>NUCLEOTIDE SEQUENCE [LARGE SCALE GENOMIC DNA]</scope>
    <source>
        <strain evidence="9 10">RU4</strain>
    </source>
</reference>
<dbReference type="GO" id="GO:0009249">
    <property type="term" value="P:protein lipoylation"/>
    <property type="evidence" value="ECO:0007669"/>
    <property type="project" value="InterPro"/>
</dbReference>
<dbReference type="InterPro" id="IPR019491">
    <property type="entry name" value="Lipoate_protein_ligase_C"/>
</dbReference>
<gene>
    <name evidence="9" type="ORF">AXX12_07085</name>
</gene>
<keyword evidence="5" id="KW-0547">Nucleotide-binding</keyword>
<evidence type="ECO:0000256" key="2">
    <source>
        <dbReference type="ARBA" id="ARBA00005124"/>
    </source>
</evidence>
<dbReference type="Gene3D" id="3.30.930.10">
    <property type="entry name" value="Bira Bifunctional Protein, Domain 2"/>
    <property type="match status" value="1"/>
</dbReference>
<dbReference type="Pfam" id="PF10437">
    <property type="entry name" value="Lip_prot_lig_C"/>
    <property type="match status" value="1"/>
</dbReference>
<dbReference type="InterPro" id="IPR004562">
    <property type="entry name" value="LipoylTrfase_LipoateP_Ligase"/>
</dbReference>
<dbReference type="RefSeq" id="WP_066241233.1">
    <property type="nucleotide sequence ID" value="NZ_LSGP01000017.1"/>
</dbReference>
<evidence type="ECO:0000256" key="5">
    <source>
        <dbReference type="ARBA" id="ARBA00022741"/>
    </source>
</evidence>
<comment type="pathway">
    <text evidence="2">Protein modification; protein lipoylation via exogenous pathway; protein N(6)-(lipoyl)lysine from lipoate: step 1/2.</text>
</comment>
<feature type="domain" description="BPL/LPL catalytic" evidence="8">
    <location>
        <begin position="26"/>
        <end position="213"/>
    </location>
</feature>